<evidence type="ECO:0000256" key="2">
    <source>
        <dbReference type="ARBA" id="ARBA00008682"/>
    </source>
</evidence>
<feature type="domain" description="GH18" evidence="12">
    <location>
        <begin position="62"/>
        <end position="425"/>
    </location>
</feature>
<evidence type="ECO:0000313" key="14">
    <source>
        <dbReference type="Proteomes" id="UP000027456"/>
    </source>
</evidence>
<dbReference type="FunFam" id="3.10.50.10:FF:000005">
    <property type="entry name" value="Endochitinase B1"/>
    <property type="match status" value="1"/>
</dbReference>
<evidence type="ECO:0000256" key="3">
    <source>
        <dbReference type="ARBA" id="ARBA00012729"/>
    </source>
</evidence>
<keyword evidence="5" id="KW-0146">Chitin degradation</keyword>
<name>A0A074RU34_9AGAM</name>
<dbReference type="HOGENOM" id="CLU_002833_1_0_1"/>
<dbReference type="STRING" id="1423351.A0A074RU34"/>
<dbReference type="PROSITE" id="PS51910">
    <property type="entry name" value="GH18_2"/>
    <property type="match status" value="1"/>
</dbReference>
<accession>A0A074RU34</accession>
<dbReference type="GO" id="GO:0008061">
    <property type="term" value="F:chitin binding"/>
    <property type="evidence" value="ECO:0007669"/>
    <property type="project" value="InterPro"/>
</dbReference>
<feature type="compositionally biased region" description="Basic residues" evidence="10">
    <location>
        <begin position="47"/>
        <end position="56"/>
    </location>
</feature>
<dbReference type="Pfam" id="PF00704">
    <property type="entry name" value="Glyco_hydro_18"/>
    <property type="match status" value="1"/>
</dbReference>
<dbReference type="GO" id="GO:0008843">
    <property type="term" value="F:endochitinase activity"/>
    <property type="evidence" value="ECO:0007669"/>
    <property type="project" value="UniProtKB-EC"/>
</dbReference>
<evidence type="ECO:0000313" key="13">
    <source>
        <dbReference type="EMBL" id="KEP50409.1"/>
    </source>
</evidence>
<evidence type="ECO:0000256" key="6">
    <source>
        <dbReference type="ARBA" id="ARBA00023277"/>
    </source>
</evidence>
<dbReference type="EMBL" id="AZST01000257">
    <property type="protein sequence ID" value="KEP50409.1"/>
    <property type="molecule type" value="Genomic_DNA"/>
</dbReference>
<dbReference type="Gene3D" id="3.10.50.10">
    <property type="match status" value="1"/>
</dbReference>
<dbReference type="GO" id="GO:0000272">
    <property type="term" value="P:polysaccharide catabolic process"/>
    <property type="evidence" value="ECO:0007669"/>
    <property type="project" value="UniProtKB-KW"/>
</dbReference>
<dbReference type="InterPro" id="IPR001579">
    <property type="entry name" value="Glyco_hydro_18_chit_AS"/>
</dbReference>
<dbReference type="Proteomes" id="UP000027456">
    <property type="component" value="Unassembled WGS sequence"/>
</dbReference>
<dbReference type="OrthoDB" id="76388at2759"/>
<evidence type="ECO:0000256" key="7">
    <source>
        <dbReference type="ARBA" id="ARBA00023295"/>
    </source>
</evidence>
<comment type="catalytic activity">
    <reaction evidence="1">
        <text>Random endo-hydrolysis of N-acetyl-beta-D-glucosaminide (1-&gt;4)-beta-linkages in chitin and chitodextrins.</text>
        <dbReference type="EC" id="3.2.1.14"/>
    </reaction>
</comment>
<gene>
    <name evidence="13" type="ORF">V565_080710</name>
</gene>
<dbReference type="PROSITE" id="PS01095">
    <property type="entry name" value="GH18_1"/>
    <property type="match status" value="1"/>
</dbReference>
<sequence length="462" mass="51357">MHTLSFFFALGAALSVSASQIHHRPDNYKTQMTPKTPPLHRTVTPKLPHKRVSTHHKRATGKVVMGHFVNWGIYDREFYPMNIDATKLTHILYSFADVDPLTGTVKLTDPNADEKVYDGDSPSKDDGNLYGNFKQLYLLKQKHRSLKVLLSIGGWTYSRAGHFKFITNSDARKTFISTAISLLENYGLDGFDIDYEYPSNKPEAQGFAALLSELRTALDKHATGKGETNPYQITASVPAGEFNYKQLLIPQMDSSLTFWNLMAYDYAGDWPGQTITNDLANLFAPSPHAGINTDSVIKWYKEKGVTPSKLVMGMPLYGRSFAETKGIREAYNGAGAGKWEAGIYDYKNLPLSGAEVHIDKDRVSSYSYNRETKELVSHDTPEITRQKAEYINENSLGGAMFWELSGDKKGDDSLVAAAASEFKILDSTPNHLYYPKSRFNNIKNNMGAGTSSSATTVAPSPK</sequence>
<dbReference type="PANTHER" id="PTHR11177:SF317">
    <property type="entry name" value="CHITINASE 12-RELATED"/>
    <property type="match status" value="1"/>
</dbReference>
<dbReference type="GO" id="GO:0005576">
    <property type="term" value="C:extracellular region"/>
    <property type="evidence" value="ECO:0007669"/>
    <property type="project" value="TreeGrafter"/>
</dbReference>
<dbReference type="InterPro" id="IPR001223">
    <property type="entry name" value="Glyco_hydro18_cat"/>
</dbReference>
<dbReference type="InterPro" id="IPR011583">
    <property type="entry name" value="Chitinase_II/V-like_cat"/>
</dbReference>
<dbReference type="InterPro" id="IPR029070">
    <property type="entry name" value="Chitinase_insertion_sf"/>
</dbReference>
<keyword evidence="11" id="KW-0732">Signal</keyword>
<evidence type="ECO:0000256" key="5">
    <source>
        <dbReference type="ARBA" id="ARBA00023024"/>
    </source>
</evidence>
<dbReference type="EC" id="3.2.1.14" evidence="3"/>
<evidence type="ECO:0000256" key="8">
    <source>
        <dbReference type="ARBA" id="ARBA00023326"/>
    </source>
</evidence>
<reference evidence="13 14" key="1">
    <citation type="submission" date="2013-12" db="EMBL/GenBank/DDBJ databases">
        <authorList>
            <person name="Cubeta M."/>
            <person name="Pakala S."/>
            <person name="Fedorova N."/>
            <person name="Thomas E."/>
            <person name="Dean R."/>
            <person name="Jabaji S."/>
            <person name="Neate S."/>
            <person name="Toda T."/>
            <person name="Tavantzis S."/>
            <person name="Vilgalys R."/>
            <person name="Bharathan N."/>
            <person name="Pakala S."/>
            <person name="Losada L.S."/>
            <person name="Zafar N."/>
            <person name="Nierman W."/>
        </authorList>
    </citation>
    <scope>NUCLEOTIDE SEQUENCE [LARGE SCALE GENOMIC DNA]</scope>
    <source>
        <strain evidence="13 14">123E</strain>
    </source>
</reference>
<dbReference type="GO" id="GO:0006032">
    <property type="term" value="P:chitin catabolic process"/>
    <property type="evidence" value="ECO:0007669"/>
    <property type="project" value="UniProtKB-KW"/>
</dbReference>
<feature type="signal peptide" evidence="11">
    <location>
        <begin position="1"/>
        <end position="18"/>
    </location>
</feature>
<dbReference type="InterPro" id="IPR050314">
    <property type="entry name" value="Glycosyl_Hydrlase_18"/>
</dbReference>
<feature type="region of interest" description="Disordered" evidence="10">
    <location>
        <begin position="26"/>
        <end position="56"/>
    </location>
</feature>
<dbReference type="InterPro" id="IPR017853">
    <property type="entry name" value="GH"/>
</dbReference>
<comment type="similarity">
    <text evidence="2">Belongs to the glycosyl hydrolase 18 family. Chitinase class V subfamily.</text>
</comment>
<evidence type="ECO:0000256" key="9">
    <source>
        <dbReference type="RuleBase" id="RU000489"/>
    </source>
</evidence>
<protein>
    <recommendedName>
        <fullName evidence="3">chitinase</fullName>
        <ecNumber evidence="3">3.2.1.14</ecNumber>
    </recommendedName>
</protein>
<dbReference type="AlphaFoldDB" id="A0A074RU34"/>
<keyword evidence="4 9" id="KW-0378">Hydrolase</keyword>
<evidence type="ECO:0000256" key="1">
    <source>
        <dbReference type="ARBA" id="ARBA00000822"/>
    </source>
</evidence>
<proteinExistence type="inferred from homology"/>
<evidence type="ECO:0000256" key="11">
    <source>
        <dbReference type="SAM" id="SignalP"/>
    </source>
</evidence>
<keyword evidence="8" id="KW-0624">Polysaccharide degradation</keyword>
<keyword evidence="7 9" id="KW-0326">Glycosidase</keyword>
<comment type="caution">
    <text evidence="13">The sequence shown here is derived from an EMBL/GenBank/DDBJ whole genome shotgun (WGS) entry which is preliminary data.</text>
</comment>
<keyword evidence="6" id="KW-0119">Carbohydrate metabolism</keyword>
<dbReference type="PANTHER" id="PTHR11177">
    <property type="entry name" value="CHITINASE"/>
    <property type="match status" value="1"/>
</dbReference>
<organism evidence="13 14">
    <name type="scientific">Rhizoctonia solani 123E</name>
    <dbReference type="NCBI Taxonomy" id="1423351"/>
    <lineage>
        <taxon>Eukaryota</taxon>
        <taxon>Fungi</taxon>
        <taxon>Dikarya</taxon>
        <taxon>Basidiomycota</taxon>
        <taxon>Agaricomycotina</taxon>
        <taxon>Agaricomycetes</taxon>
        <taxon>Cantharellales</taxon>
        <taxon>Ceratobasidiaceae</taxon>
        <taxon>Rhizoctonia</taxon>
    </lineage>
</organism>
<dbReference type="Gene3D" id="3.20.20.80">
    <property type="entry name" value="Glycosidases"/>
    <property type="match status" value="1"/>
</dbReference>
<keyword evidence="14" id="KW-1185">Reference proteome</keyword>
<feature type="chain" id="PRO_5001698191" description="chitinase" evidence="11">
    <location>
        <begin position="19"/>
        <end position="462"/>
    </location>
</feature>
<evidence type="ECO:0000256" key="10">
    <source>
        <dbReference type="SAM" id="MobiDB-lite"/>
    </source>
</evidence>
<dbReference type="SUPFAM" id="SSF54556">
    <property type="entry name" value="Chitinase insertion domain"/>
    <property type="match status" value="1"/>
</dbReference>
<evidence type="ECO:0000259" key="12">
    <source>
        <dbReference type="PROSITE" id="PS51910"/>
    </source>
</evidence>
<evidence type="ECO:0000256" key="4">
    <source>
        <dbReference type="ARBA" id="ARBA00022801"/>
    </source>
</evidence>
<dbReference type="SUPFAM" id="SSF51445">
    <property type="entry name" value="(Trans)glycosidases"/>
    <property type="match status" value="1"/>
</dbReference>
<dbReference type="SMART" id="SM00636">
    <property type="entry name" value="Glyco_18"/>
    <property type="match status" value="1"/>
</dbReference>
<dbReference type="CDD" id="cd06548">
    <property type="entry name" value="GH18_chitinase"/>
    <property type="match status" value="1"/>
</dbReference>